<dbReference type="EMBL" id="LGCI01000005">
    <property type="protein sequence ID" value="KOY83183.1"/>
    <property type="molecule type" value="Genomic_DNA"/>
</dbReference>
<keyword evidence="2" id="KW-0378">Hydrolase</keyword>
<dbReference type="RefSeq" id="WP_053994424.1">
    <property type="nucleotide sequence ID" value="NZ_CP065643.1"/>
</dbReference>
<dbReference type="PANTHER" id="PTHR31793">
    <property type="entry name" value="4-HYDROXYBENZOYL-COA THIOESTERASE FAMILY MEMBER"/>
    <property type="match status" value="1"/>
</dbReference>
<gene>
    <name evidence="3" type="ORF">ADM90_07830</name>
</gene>
<accession>A0A0M9DLQ7</accession>
<dbReference type="CDD" id="cd00586">
    <property type="entry name" value="4HBT"/>
    <property type="match status" value="1"/>
</dbReference>
<protein>
    <submittedName>
        <fullName evidence="3">Thioesterase</fullName>
    </submittedName>
</protein>
<evidence type="ECO:0000256" key="1">
    <source>
        <dbReference type="ARBA" id="ARBA00005953"/>
    </source>
</evidence>
<evidence type="ECO:0000256" key="2">
    <source>
        <dbReference type="ARBA" id="ARBA00022801"/>
    </source>
</evidence>
<sequence length="136" mass="15733">MFTTVITPRVSETDGMGHINNTVIPIWFEAGRKGIFKIFTPTLSFDNWRCVVVNLNVDYLNEIHYGQDVTIHTYIKEIGNSSYIIEEEMYQNNQLCSKGTATYVNFNKKTKKSELIPEELRQQLEKHKKNNEEVGG</sequence>
<dbReference type="InterPro" id="IPR050563">
    <property type="entry name" value="4-hydroxybenzoyl-CoA_TE"/>
</dbReference>
<evidence type="ECO:0000313" key="3">
    <source>
        <dbReference type="EMBL" id="KOY83183.1"/>
    </source>
</evidence>
<dbReference type="InterPro" id="IPR029069">
    <property type="entry name" value="HotDog_dom_sf"/>
</dbReference>
<dbReference type="Pfam" id="PF13279">
    <property type="entry name" value="4HBT_2"/>
    <property type="match status" value="1"/>
</dbReference>
<dbReference type="GO" id="GO:0047617">
    <property type="term" value="F:fatty acyl-CoA hydrolase activity"/>
    <property type="evidence" value="ECO:0007669"/>
    <property type="project" value="TreeGrafter"/>
</dbReference>
<comment type="similarity">
    <text evidence="1">Belongs to the 4-hydroxybenzoyl-CoA thioesterase family.</text>
</comment>
<proteinExistence type="inferred from homology"/>
<dbReference type="SUPFAM" id="SSF54637">
    <property type="entry name" value="Thioesterase/thiol ester dehydrase-isomerase"/>
    <property type="match status" value="1"/>
</dbReference>
<reference evidence="3 4" key="1">
    <citation type="submission" date="2015-07" db="EMBL/GenBank/DDBJ databases">
        <title>Genome sequencing project for genomic taxonomy and phylogenomics of Bacillus-like bacteria.</title>
        <authorList>
            <person name="Liu B."/>
            <person name="Wang J."/>
            <person name="Zhu Y."/>
            <person name="Liu G."/>
            <person name="Chen Q."/>
            <person name="Chen Z."/>
            <person name="Che J."/>
            <person name="Ge C."/>
            <person name="Shi H."/>
            <person name="Pan Z."/>
            <person name="Liu X."/>
        </authorList>
    </citation>
    <scope>NUCLEOTIDE SEQUENCE [LARGE SCALE GENOMIC DNA]</scope>
    <source>
        <strain evidence="3 4">DSM 54</strain>
    </source>
</reference>
<dbReference type="PANTHER" id="PTHR31793:SF27">
    <property type="entry name" value="NOVEL THIOESTERASE SUPERFAMILY DOMAIN AND SAPOSIN A-TYPE DOMAIN CONTAINING PROTEIN (0610012H03RIK)"/>
    <property type="match status" value="1"/>
</dbReference>
<dbReference type="OrthoDB" id="9799036at2"/>
<name>A0A0M9DLQ7_9BACI</name>
<dbReference type="PATRIC" id="fig|33935.3.peg.1018"/>
<evidence type="ECO:0000313" key="4">
    <source>
        <dbReference type="Proteomes" id="UP000037977"/>
    </source>
</evidence>
<keyword evidence="4" id="KW-1185">Reference proteome</keyword>
<dbReference type="Proteomes" id="UP000037977">
    <property type="component" value="Unassembled WGS sequence"/>
</dbReference>
<comment type="caution">
    <text evidence="3">The sequence shown here is derived from an EMBL/GenBank/DDBJ whole genome shotgun (WGS) entry which is preliminary data.</text>
</comment>
<dbReference type="STRING" id="33935.ADM90_07830"/>
<organism evidence="3 4">
    <name type="scientific">Lysinibacillus macroides</name>
    <dbReference type="NCBI Taxonomy" id="33935"/>
    <lineage>
        <taxon>Bacteria</taxon>
        <taxon>Bacillati</taxon>
        <taxon>Bacillota</taxon>
        <taxon>Bacilli</taxon>
        <taxon>Bacillales</taxon>
        <taxon>Bacillaceae</taxon>
        <taxon>Lysinibacillus</taxon>
    </lineage>
</organism>
<dbReference type="Gene3D" id="3.10.129.10">
    <property type="entry name" value="Hotdog Thioesterase"/>
    <property type="match status" value="1"/>
</dbReference>
<dbReference type="AlphaFoldDB" id="A0A0M9DLQ7"/>